<dbReference type="AlphaFoldDB" id="A0A5B8V592"/>
<gene>
    <name evidence="1" type="ORF">FRZ67_03155</name>
</gene>
<sequence>MRLQNFISMLTSQLKEEEYCYDAAVRAKNFFLVNKIMQRITSLKKAIDKTTMHSNESLYVSQIKFQLL</sequence>
<protein>
    <submittedName>
        <fullName evidence="1">Uncharacterized protein</fullName>
    </submittedName>
</protein>
<reference evidence="1 2" key="1">
    <citation type="journal article" date="2016" name="Int. J. Syst. Evol. Microbiol.">
        <title>Panacibacter ginsenosidivorans gen. nov., sp. nov., with ginsenoside converting activity isolated from soil of a ginseng field.</title>
        <authorList>
            <person name="Siddiqi M.Z."/>
            <person name="Muhammad Shafi S."/>
            <person name="Choi K.D."/>
            <person name="Im W.T."/>
        </authorList>
    </citation>
    <scope>NUCLEOTIDE SEQUENCE [LARGE SCALE GENOMIC DNA]</scope>
    <source>
        <strain evidence="1 2">Gsoil1550</strain>
    </source>
</reference>
<dbReference type="KEGG" id="pgin:FRZ67_03155"/>
<organism evidence="1 2">
    <name type="scientific">Panacibacter ginsenosidivorans</name>
    <dbReference type="NCBI Taxonomy" id="1813871"/>
    <lineage>
        <taxon>Bacteria</taxon>
        <taxon>Pseudomonadati</taxon>
        <taxon>Bacteroidota</taxon>
        <taxon>Chitinophagia</taxon>
        <taxon>Chitinophagales</taxon>
        <taxon>Chitinophagaceae</taxon>
        <taxon>Panacibacter</taxon>
    </lineage>
</organism>
<dbReference type="RefSeq" id="WP_147188149.1">
    <property type="nucleotide sequence ID" value="NZ_CP042435.1"/>
</dbReference>
<evidence type="ECO:0000313" key="2">
    <source>
        <dbReference type="Proteomes" id="UP000321533"/>
    </source>
</evidence>
<dbReference type="EMBL" id="CP042435">
    <property type="protein sequence ID" value="QEC66349.1"/>
    <property type="molecule type" value="Genomic_DNA"/>
</dbReference>
<proteinExistence type="predicted"/>
<evidence type="ECO:0000313" key="1">
    <source>
        <dbReference type="EMBL" id="QEC66349.1"/>
    </source>
</evidence>
<dbReference type="Proteomes" id="UP000321533">
    <property type="component" value="Chromosome"/>
</dbReference>
<name>A0A5B8V592_9BACT</name>
<keyword evidence="2" id="KW-1185">Reference proteome</keyword>
<accession>A0A5B8V592</accession>